<dbReference type="EMBL" id="VWSG01000004">
    <property type="protein sequence ID" value="KAA5535573.1"/>
    <property type="molecule type" value="Genomic_DNA"/>
</dbReference>
<feature type="region of interest" description="Disordered" evidence="1">
    <location>
        <begin position="1"/>
        <end position="23"/>
    </location>
</feature>
<comment type="caution">
    <text evidence="2">The sequence shown here is derived from an EMBL/GenBank/DDBJ whole genome shotgun (WGS) entry which is preliminary data.</text>
</comment>
<dbReference type="Proteomes" id="UP000325141">
    <property type="component" value="Unassembled WGS sequence"/>
</dbReference>
<reference evidence="2 3" key="1">
    <citation type="submission" date="2019-09" db="EMBL/GenBank/DDBJ databases">
        <title>Genome sequence and assembly of Flavobacterium sp.</title>
        <authorList>
            <person name="Chhetri G."/>
        </authorList>
    </citation>
    <scope>NUCLEOTIDE SEQUENCE [LARGE SCALE GENOMIC DNA]</scope>
    <source>
        <strain evidence="2 3">SNL9</strain>
    </source>
</reference>
<dbReference type="RefSeq" id="WP_150011734.1">
    <property type="nucleotide sequence ID" value="NZ_VWSG01000004.1"/>
</dbReference>
<evidence type="ECO:0000256" key="1">
    <source>
        <dbReference type="SAM" id="MobiDB-lite"/>
    </source>
</evidence>
<keyword evidence="3" id="KW-1185">Reference proteome</keyword>
<evidence type="ECO:0000313" key="2">
    <source>
        <dbReference type="EMBL" id="KAA5535573.1"/>
    </source>
</evidence>
<name>A0A5M6CKL1_9FLAO</name>
<sequence>MSAEGSDGPADPPKKTRKDAENQGTENVVTKYFNTAVAIVTDPVGTAINTLSGVGKLASEMITNKEDVGSFILRKANEAYDSYLYRIKYSQDPEYEFHVVMAELKTEISLMIASEGAVALAGETLNGIRALRAVKTVKSTVQWNLGESVVTISHYNWSKIFGDRKISVSDVQPIVEIAVKHGSWKVDGVYRGRKGVVAGDRLIMNQRIQGHTIWVEGMRSHSTGTIIIKNAGVK</sequence>
<accession>A0A5M6CKL1</accession>
<evidence type="ECO:0000313" key="3">
    <source>
        <dbReference type="Proteomes" id="UP000325141"/>
    </source>
</evidence>
<gene>
    <name evidence="2" type="ORF">F0460_07265</name>
</gene>
<organism evidence="2 3">
    <name type="scientific">Paenimyroides baculatum</name>
    <dbReference type="NCBI Taxonomy" id="2608000"/>
    <lineage>
        <taxon>Bacteria</taxon>
        <taxon>Pseudomonadati</taxon>
        <taxon>Bacteroidota</taxon>
        <taxon>Flavobacteriia</taxon>
        <taxon>Flavobacteriales</taxon>
        <taxon>Flavobacteriaceae</taxon>
        <taxon>Paenimyroides</taxon>
    </lineage>
</organism>
<proteinExistence type="predicted"/>
<feature type="compositionally biased region" description="Basic and acidic residues" evidence="1">
    <location>
        <begin position="12"/>
        <end position="21"/>
    </location>
</feature>
<dbReference type="AlphaFoldDB" id="A0A5M6CKL1"/>
<protein>
    <submittedName>
        <fullName evidence="2">Uncharacterized protein</fullName>
    </submittedName>
</protein>